<dbReference type="Gene3D" id="3.30.565.10">
    <property type="entry name" value="Histidine kinase-like ATPase, C-terminal domain"/>
    <property type="match status" value="1"/>
</dbReference>
<evidence type="ECO:0000256" key="5">
    <source>
        <dbReference type="SAM" id="Phobius"/>
    </source>
</evidence>
<feature type="region of interest" description="Disordered" evidence="4">
    <location>
        <begin position="1"/>
        <end position="36"/>
    </location>
</feature>
<keyword evidence="1" id="KW-0808">Transferase</keyword>
<evidence type="ECO:0000313" key="7">
    <source>
        <dbReference type="EMBL" id="NVK77482.1"/>
    </source>
</evidence>
<organism evidence="7 8">
    <name type="scientific">Streptomyces morookaense</name>
    <name type="common">Streptoverticillium morookaense</name>
    <dbReference type="NCBI Taxonomy" id="1970"/>
    <lineage>
        <taxon>Bacteria</taxon>
        <taxon>Bacillati</taxon>
        <taxon>Actinomycetota</taxon>
        <taxon>Actinomycetes</taxon>
        <taxon>Kitasatosporales</taxon>
        <taxon>Streptomycetaceae</taxon>
        <taxon>Streptomyces</taxon>
    </lineage>
</organism>
<dbReference type="GO" id="GO:0000155">
    <property type="term" value="F:phosphorelay sensor kinase activity"/>
    <property type="evidence" value="ECO:0007669"/>
    <property type="project" value="InterPro"/>
</dbReference>
<dbReference type="EMBL" id="JABBXF010000012">
    <property type="protein sequence ID" value="NVK77482.1"/>
    <property type="molecule type" value="Genomic_DNA"/>
</dbReference>
<dbReference type="Proteomes" id="UP000587462">
    <property type="component" value="Unassembled WGS sequence"/>
</dbReference>
<keyword evidence="8" id="KW-1185">Reference proteome</keyword>
<dbReference type="PANTHER" id="PTHR24421:SF63">
    <property type="entry name" value="SENSOR HISTIDINE KINASE DESK"/>
    <property type="match status" value="1"/>
</dbReference>
<evidence type="ECO:0000259" key="6">
    <source>
        <dbReference type="Pfam" id="PF07730"/>
    </source>
</evidence>
<dbReference type="Pfam" id="PF07730">
    <property type="entry name" value="HisKA_3"/>
    <property type="match status" value="1"/>
</dbReference>
<dbReference type="SUPFAM" id="SSF55874">
    <property type="entry name" value="ATPase domain of HSP90 chaperone/DNA topoisomerase II/histidine kinase"/>
    <property type="match status" value="1"/>
</dbReference>
<feature type="transmembrane region" description="Helical" evidence="5">
    <location>
        <begin position="80"/>
        <end position="101"/>
    </location>
</feature>
<accession>A0A7Y7B1Y8</accession>
<evidence type="ECO:0000256" key="3">
    <source>
        <dbReference type="ARBA" id="ARBA00023012"/>
    </source>
</evidence>
<sequence length="424" mass="45269">MIGPFRRRQAGVNRRSNVPAGHGTPGTQQLAPTGIGIPSTPRQNEDVLATHVAEIITIAVLCGYTAVLLLNVLWEKPGPSRLMLLIGCVTSLFAIQLLHTSPKTRRWPLPRKALTLGLQAALTFVPFLWFGITWGSMGGILDASILLMLPSPLSWALFALVAVGIGAYAITLHLAVISDIYTPLTTLLTGLVLYGLTRLTDLVHEVQATRAELARMAVAQERLRFSRDVHDLLGYSLSAITLKCELIHRLVVTNPERAQEEVTSVLQVSRQALADARMVARSYREMSLAEEAESAAVVLAAADIRTTLEISCGRLHPAVDTAFATALREGVTNILRHSKAQSCGITAVRAGGTVRLELVNDGAVSTDPADGTGGNGLDNLRTRLGTVGGRLTAGACGDGHFRLVAEAPVRPGRSATDPVTREIA</sequence>
<name>A0A7Y7B1Y8_STRMO</name>
<dbReference type="GO" id="GO:0046983">
    <property type="term" value="F:protein dimerization activity"/>
    <property type="evidence" value="ECO:0007669"/>
    <property type="project" value="InterPro"/>
</dbReference>
<feature type="transmembrane region" description="Helical" evidence="5">
    <location>
        <begin position="155"/>
        <end position="177"/>
    </location>
</feature>
<dbReference type="AlphaFoldDB" id="A0A7Y7B1Y8"/>
<feature type="transmembrane region" description="Helical" evidence="5">
    <location>
        <begin position="52"/>
        <end position="74"/>
    </location>
</feature>
<protein>
    <submittedName>
        <fullName evidence="7">Histidine kinase</fullName>
    </submittedName>
</protein>
<evidence type="ECO:0000256" key="2">
    <source>
        <dbReference type="ARBA" id="ARBA00022777"/>
    </source>
</evidence>
<feature type="transmembrane region" description="Helical" evidence="5">
    <location>
        <begin position="113"/>
        <end position="135"/>
    </location>
</feature>
<reference evidence="7 8" key="1">
    <citation type="submission" date="2020-04" db="EMBL/GenBank/DDBJ databases">
        <title>Draft Genome Sequence of Streptomyces morookaense DSM 40503, an 8-azaguanine-producing strain.</title>
        <authorList>
            <person name="Qi J."/>
            <person name="Gao J.-M."/>
        </authorList>
    </citation>
    <scope>NUCLEOTIDE SEQUENCE [LARGE SCALE GENOMIC DNA]</scope>
    <source>
        <strain evidence="7 8">DSM 40503</strain>
    </source>
</reference>
<proteinExistence type="predicted"/>
<dbReference type="InterPro" id="IPR011712">
    <property type="entry name" value="Sig_transdc_His_kin_sub3_dim/P"/>
</dbReference>
<evidence type="ECO:0000256" key="1">
    <source>
        <dbReference type="ARBA" id="ARBA00022679"/>
    </source>
</evidence>
<dbReference type="PANTHER" id="PTHR24421">
    <property type="entry name" value="NITRATE/NITRITE SENSOR PROTEIN NARX-RELATED"/>
    <property type="match status" value="1"/>
</dbReference>
<keyword evidence="5" id="KW-0812">Transmembrane</keyword>
<dbReference type="Gene3D" id="1.20.5.1930">
    <property type="match status" value="1"/>
</dbReference>
<evidence type="ECO:0000256" key="4">
    <source>
        <dbReference type="SAM" id="MobiDB-lite"/>
    </source>
</evidence>
<evidence type="ECO:0000313" key="8">
    <source>
        <dbReference type="Proteomes" id="UP000587462"/>
    </source>
</evidence>
<comment type="caution">
    <text evidence="7">The sequence shown here is derived from an EMBL/GenBank/DDBJ whole genome shotgun (WGS) entry which is preliminary data.</text>
</comment>
<dbReference type="InterPro" id="IPR036890">
    <property type="entry name" value="HATPase_C_sf"/>
</dbReference>
<feature type="domain" description="Signal transduction histidine kinase subgroup 3 dimerisation and phosphoacceptor" evidence="6">
    <location>
        <begin position="221"/>
        <end position="287"/>
    </location>
</feature>
<dbReference type="CDD" id="cd16917">
    <property type="entry name" value="HATPase_UhpB-NarQ-NarX-like"/>
    <property type="match status" value="1"/>
</dbReference>
<dbReference type="InterPro" id="IPR050482">
    <property type="entry name" value="Sensor_HK_TwoCompSys"/>
</dbReference>
<keyword evidence="3" id="KW-0902">Two-component regulatory system</keyword>
<gene>
    <name evidence="7" type="ORF">HG542_07375</name>
</gene>
<keyword evidence="2 7" id="KW-0418">Kinase</keyword>
<keyword evidence="5" id="KW-1133">Transmembrane helix</keyword>
<keyword evidence="5" id="KW-0472">Membrane</keyword>
<dbReference type="GO" id="GO:0016020">
    <property type="term" value="C:membrane"/>
    <property type="evidence" value="ECO:0007669"/>
    <property type="project" value="InterPro"/>
</dbReference>